<accession>A0A5C2RYB9</accession>
<evidence type="ECO:0000313" key="2">
    <source>
        <dbReference type="Proteomes" id="UP000313359"/>
    </source>
</evidence>
<proteinExistence type="predicted"/>
<dbReference type="Proteomes" id="UP000313359">
    <property type="component" value="Unassembled WGS sequence"/>
</dbReference>
<reference evidence="1" key="1">
    <citation type="journal article" date="2018" name="Genome Biol. Evol.">
        <title>Genomics and development of Lentinus tigrinus, a white-rot wood-decaying mushroom with dimorphic fruiting bodies.</title>
        <authorList>
            <person name="Wu B."/>
            <person name="Xu Z."/>
            <person name="Knudson A."/>
            <person name="Carlson A."/>
            <person name="Chen N."/>
            <person name="Kovaka S."/>
            <person name="LaButti K."/>
            <person name="Lipzen A."/>
            <person name="Pennachio C."/>
            <person name="Riley R."/>
            <person name="Schakwitz W."/>
            <person name="Umezawa K."/>
            <person name="Ohm R.A."/>
            <person name="Grigoriev I.V."/>
            <person name="Nagy L.G."/>
            <person name="Gibbons J."/>
            <person name="Hibbett D."/>
        </authorList>
    </citation>
    <scope>NUCLEOTIDE SEQUENCE [LARGE SCALE GENOMIC DNA]</scope>
    <source>
        <strain evidence="1">ALCF2SS1-6</strain>
    </source>
</reference>
<evidence type="ECO:0000313" key="1">
    <source>
        <dbReference type="EMBL" id="RPD56061.1"/>
    </source>
</evidence>
<organism evidence="1 2">
    <name type="scientific">Lentinus tigrinus ALCF2SS1-6</name>
    <dbReference type="NCBI Taxonomy" id="1328759"/>
    <lineage>
        <taxon>Eukaryota</taxon>
        <taxon>Fungi</taxon>
        <taxon>Dikarya</taxon>
        <taxon>Basidiomycota</taxon>
        <taxon>Agaricomycotina</taxon>
        <taxon>Agaricomycetes</taxon>
        <taxon>Polyporales</taxon>
        <taxon>Polyporaceae</taxon>
        <taxon>Lentinus</taxon>
    </lineage>
</organism>
<dbReference type="OrthoDB" id="2756852at2759"/>
<dbReference type="AlphaFoldDB" id="A0A5C2RYB9"/>
<protein>
    <recommendedName>
        <fullName evidence="3">F-box domain-containing protein</fullName>
    </recommendedName>
</protein>
<sequence length="427" mass="48791">MACRPAKVRKTKAENCTKVVKSEYRKITDLPPELLHMIFEYYVKHERWTMKRCEATCPVLREIAVKYFEYRCLGIAGNLDHLMAFMQRHRRPPTTVQSLELSGVALDASLVNEMKDLFPNLKDLYLEEDVSCIPPLPYHPPHPAPQPMQLERLVLDSPRHGGWSLCGMVHILSLLAPKILVIDLFLDDGMGFQDKFDPSCLAASPADEELRVHCSYTPGLRRLTELLDGLSRTLSPEHLRSVYLKYDSEADLRALGALLGRIGSNVTSLHLDPNRWSRWTLEERQKWSDPFDDWRMLDIRACKKLETLILSIYAGPRENIKFQRALSYVGAGLLANYASPTLRTIIVDVHGIERPTTLGNRAVLKLQEFNKVVTAARFPNLQQFELRVRVTRELRENPYNCQKCKDAALRALPALRARHLLSVCVGL</sequence>
<name>A0A5C2RYB9_9APHY</name>
<dbReference type="EMBL" id="ML122291">
    <property type="protein sequence ID" value="RPD56061.1"/>
    <property type="molecule type" value="Genomic_DNA"/>
</dbReference>
<gene>
    <name evidence="1" type="ORF">L227DRAFT_614927</name>
</gene>
<evidence type="ECO:0008006" key="3">
    <source>
        <dbReference type="Google" id="ProtNLM"/>
    </source>
</evidence>
<keyword evidence="2" id="KW-1185">Reference proteome</keyword>